<sequence length="235" mass="25825">MAASGSSLQLLRGSLPSPPRSTSPPRSAFTARSYALATAFHRTIASDVLRNAGERSGRRTWRTVPARSTTDDRVELGENPEGIISGEWPENFSLLSYDDLRAYLEPQILKDQPSALLGDVMSTKVRAATADQTLEEIDHHFEFVSGLPVIDDELRCIGVISKKDKAKAPHGLKSKVREAMSSPAITLTPDKTVMDAAVLMLKKKIYRIPVLNEERQVIGIVTRTDIFQALEAIKA</sequence>
<dbReference type="EMBL" id="NMUH01000094">
    <property type="protein sequence ID" value="MQL71313.1"/>
    <property type="molecule type" value="Genomic_DNA"/>
</dbReference>
<feature type="region of interest" description="Disordered" evidence="3">
    <location>
        <begin position="1"/>
        <end position="28"/>
    </location>
</feature>
<name>A0A843TPF0_COLES</name>
<dbReference type="SMART" id="SM00116">
    <property type="entry name" value="CBS"/>
    <property type="match status" value="2"/>
</dbReference>
<evidence type="ECO:0000256" key="3">
    <source>
        <dbReference type="SAM" id="MobiDB-lite"/>
    </source>
</evidence>
<dbReference type="Pfam" id="PF00571">
    <property type="entry name" value="CBS"/>
    <property type="match status" value="2"/>
</dbReference>
<feature type="region of interest" description="Disordered" evidence="3">
    <location>
        <begin position="59"/>
        <end position="82"/>
    </location>
</feature>
<dbReference type="PANTHER" id="PTHR43080:SF29">
    <property type="entry name" value="OS02G0818000 PROTEIN"/>
    <property type="match status" value="1"/>
</dbReference>
<dbReference type="SMR" id="A0A843TPF0"/>
<comment type="caution">
    <text evidence="5">The sequence shown here is derived from an EMBL/GenBank/DDBJ whole genome shotgun (WGS) entry which is preliminary data.</text>
</comment>
<evidence type="ECO:0000259" key="4">
    <source>
        <dbReference type="PROSITE" id="PS51371"/>
    </source>
</evidence>
<evidence type="ECO:0000256" key="2">
    <source>
        <dbReference type="PROSITE-ProRule" id="PRU00703"/>
    </source>
</evidence>
<dbReference type="InterPro" id="IPR051257">
    <property type="entry name" value="Diverse_CBS-Domain"/>
</dbReference>
<dbReference type="SUPFAM" id="SSF54631">
    <property type="entry name" value="CBS-domain pair"/>
    <property type="match status" value="1"/>
</dbReference>
<dbReference type="InterPro" id="IPR046342">
    <property type="entry name" value="CBS_dom_sf"/>
</dbReference>
<dbReference type="AlphaFoldDB" id="A0A843TPF0"/>
<dbReference type="Proteomes" id="UP000652761">
    <property type="component" value="Unassembled WGS sequence"/>
</dbReference>
<gene>
    <name evidence="5" type="ORF">Taro_003610</name>
</gene>
<proteinExistence type="predicted"/>
<dbReference type="Gene3D" id="3.10.580.10">
    <property type="entry name" value="CBS-domain"/>
    <property type="match status" value="2"/>
</dbReference>
<dbReference type="PANTHER" id="PTHR43080">
    <property type="entry name" value="CBS DOMAIN-CONTAINING PROTEIN CBSX3, MITOCHONDRIAL"/>
    <property type="match status" value="1"/>
</dbReference>
<protein>
    <recommendedName>
        <fullName evidence="4">CBS domain-containing protein</fullName>
    </recommendedName>
</protein>
<feature type="compositionally biased region" description="Low complexity" evidence="3">
    <location>
        <begin position="1"/>
        <end position="15"/>
    </location>
</feature>
<keyword evidence="6" id="KW-1185">Reference proteome</keyword>
<dbReference type="OrthoDB" id="418595at2759"/>
<dbReference type="InterPro" id="IPR000644">
    <property type="entry name" value="CBS_dom"/>
</dbReference>
<accession>A0A843TPF0</accession>
<keyword evidence="1 2" id="KW-0129">CBS domain</keyword>
<dbReference type="PROSITE" id="PS51371">
    <property type="entry name" value="CBS"/>
    <property type="match status" value="1"/>
</dbReference>
<evidence type="ECO:0000313" key="6">
    <source>
        <dbReference type="Proteomes" id="UP000652761"/>
    </source>
</evidence>
<evidence type="ECO:0000313" key="5">
    <source>
        <dbReference type="EMBL" id="MQL71313.1"/>
    </source>
</evidence>
<reference evidence="5" key="1">
    <citation type="submission" date="2017-07" db="EMBL/GenBank/DDBJ databases">
        <title>Taro Niue Genome Assembly and Annotation.</title>
        <authorList>
            <person name="Atibalentja N."/>
            <person name="Keating K."/>
            <person name="Fields C.J."/>
        </authorList>
    </citation>
    <scope>NUCLEOTIDE SEQUENCE</scope>
    <source>
        <strain evidence="5">Niue_2</strain>
        <tissue evidence="5">Leaf</tissue>
    </source>
</reference>
<feature type="domain" description="CBS" evidence="4">
    <location>
        <begin position="180"/>
        <end position="235"/>
    </location>
</feature>
<evidence type="ECO:0000256" key="1">
    <source>
        <dbReference type="ARBA" id="ARBA00023122"/>
    </source>
</evidence>
<organism evidence="5 6">
    <name type="scientific">Colocasia esculenta</name>
    <name type="common">Wild taro</name>
    <name type="synonym">Arum esculentum</name>
    <dbReference type="NCBI Taxonomy" id="4460"/>
    <lineage>
        <taxon>Eukaryota</taxon>
        <taxon>Viridiplantae</taxon>
        <taxon>Streptophyta</taxon>
        <taxon>Embryophyta</taxon>
        <taxon>Tracheophyta</taxon>
        <taxon>Spermatophyta</taxon>
        <taxon>Magnoliopsida</taxon>
        <taxon>Liliopsida</taxon>
        <taxon>Araceae</taxon>
        <taxon>Aroideae</taxon>
        <taxon>Colocasieae</taxon>
        <taxon>Colocasia</taxon>
    </lineage>
</organism>